<proteinExistence type="predicted"/>
<dbReference type="EMBL" id="PISD01000077">
    <property type="protein sequence ID" value="PKG26104.1"/>
    <property type="molecule type" value="Genomic_DNA"/>
</dbReference>
<dbReference type="Proteomes" id="UP000233343">
    <property type="component" value="Unassembled WGS sequence"/>
</dbReference>
<keyword evidence="1" id="KW-1133">Transmembrane helix</keyword>
<name>A0A2N0Z9B0_9BACI</name>
<dbReference type="AlphaFoldDB" id="A0A2N0Z9B0"/>
<organism evidence="2 3">
    <name type="scientific">Cytobacillus horneckiae</name>
    <dbReference type="NCBI Taxonomy" id="549687"/>
    <lineage>
        <taxon>Bacteria</taxon>
        <taxon>Bacillati</taxon>
        <taxon>Bacillota</taxon>
        <taxon>Bacilli</taxon>
        <taxon>Bacillales</taxon>
        <taxon>Bacillaceae</taxon>
        <taxon>Cytobacillus</taxon>
    </lineage>
</organism>
<protein>
    <recommendedName>
        <fullName evidence="4">YndJ-like protein</fullName>
    </recommendedName>
</protein>
<feature type="transmembrane region" description="Helical" evidence="1">
    <location>
        <begin position="34"/>
        <end position="52"/>
    </location>
</feature>
<keyword evidence="3" id="KW-1185">Reference proteome</keyword>
<evidence type="ECO:0000313" key="3">
    <source>
        <dbReference type="Proteomes" id="UP000233343"/>
    </source>
</evidence>
<feature type="transmembrane region" description="Helical" evidence="1">
    <location>
        <begin position="210"/>
        <end position="229"/>
    </location>
</feature>
<feature type="transmembrane region" description="Helical" evidence="1">
    <location>
        <begin position="59"/>
        <end position="79"/>
    </location>
</feature>
<evidence type="ECO:0000313" key="2">
    <source>
        <dbReference type="EMBL" id="PKG26104.1"/>
    </source>
</evidence>
<evidence type="ECO:0008006" key="4">
    <source>
        <dbReference type="Google" id="ProtNLM"/>
    </source>
</evidence>
<dbReference type="Pfam" id="PF14158">
    <property type="entry name" value="YndJ"/>
    <property type="match status" value="1"/>
</dbReference>
<feature type="transmembrane region" description="Helical" evidence="1">
    <location>
        <begin position="12"/>
        <end position="28"/>
    </location>
</feature>
<keyword evidence="1" id="KW-0472">Membrane</keyword>
<feature type="transmembrane region" description="Helical" evidence="1">
    <location>
        <begin position="112"/>
        <end position="137"/>
    </location>
</feature>
<accession>A0A2N0Z9B0</accession>
<comment type="caution">
    <text evidence="2">The sequence shown here is derived from an EMBL/GenBank/DDBJ whole genome shotgun (WGS) entry which is preliminary data.</text>
</comment>
<feature type="transmembrane region" description="Helical" evidence="1">
    <location>
        <begin position="85"/>
        <end position="105"/>
    </location>
</feature>
<feature type="transmembrane region" description="Helical" evidence="1">
    <location>
        <begin position="149"/>
        <end position="169"/>
    </location>
</feature>
<reference evidence="2 3" key="1">
    <citation type="journal article" date="2010" name="Int. J. Syst. Evol. Microbiol.">
        <title>Bacillus horneckiae sp. nov., isolated from a spacecraft-assembly clean room.</title>
        <authorList>
            <person name="Vaishampayan P."/>
            <person name="Probst A."/>
            <person name="Krishnamurthi S."/>
            <person name="Ghosh S."/>
            <person name="Osman S."/>
            <person name="McDowall A."/>
            <person name="Ruckmani A."/>
            <person name="Mayilraj S."/>
            <person name="Venkateswaran K."/>
        </authorList>
    </citation>
    <scope>NUCLEOTIDE SEQUENCE [LARGE SCALE GENOMIC DNA]</scope>
    <source>
        <strain evidence="3">1PO1SC</strain>
    </source>
</reference>
<gene>
    <name evidence="2" type="ORF">CWS20_25635</name>
</gene>
<keyword evidence="1" id="KW-0812">Transmembrane</keyword>
<feature type="transmembrane region" description="Helical" evidence="1">
    <location>
        <begin position="236"/>
        <end position="256"/>
    </location>
</feature>
<evidence type="ECO:0000256" key="1">
    <source>
        <dbReference type="SAM" id="Phobius"/>
    </source>
</evidence>
<sequence>MKENLHMSKQQKWILFYVLLFIVAIAIAKPNNFLLLLTAAQMLYIPILLLYIKKKEDWFSKYFPLFIIPALVSVLLLYFTQSQVMTIILAGIYLLYTMIVAYYGVTRFLKRGFIYFEEFMIDAGMVYLAIGGMWYFAHIVDIDTGFSPIITWLTSIHFHYSAFLLPVFAGLLGRVYKSEGYLYIGMIILFAPILLALGITFSVWIEILSVIFYLLGIYGVIILSIKAPFSNTLQKILIVTSFGSLGITILFSLLYALGQRWSDFSLSIPFMLQFHGFFNCIIFALIGVIGWALSLPLPADNNEGMPISAIRGKGTIGERIIKPFKDDTVHQGLVDRISQYEPEVTASLPKAIADFYEHTLNYRLFAEVKWKLWFKPFAAIYRMYSKRMQQINLPLSAQRVEMNGDLISIAELRDGRPSPRAWIRKIDDDIAFVAIYSWHCKNNRTFMNIALPLPFSTMTGILEVKQVGSELELTSKPSSSESDAGIYLSWKSSHHFRLPLEELFQIRETGKGTLKATHQMWIFSLPFLTIEYEIHSL</sequence>
<feature type="transmembrane region" description="Helical" evidence="1">
    <location>
        <begin position="181"/>
        <end position="204"/>
    </location>
</feature>
<dbReference type="InterPro" id="IPR025450">
    <property type="entry name" value="YndJ-like"/>
</dbReference>
<feature type="transmembrane region" description="Helical" evidence="1">
    <location>
        <begin position="276"/>
        <end position="297"/>
    </location>
</feature>